<proteinExistence type="predicted"/>
<sequence length="44" mass="4643">MLDVALYGLEDRVAIVTGSGGGIGNRAAKRGNIYDVTFSLVLYP</sequence>
<dbReference type="AlphaFoldDB" id="X1J2U4"/>
<name>X1J2U4_9ZZZZ</name>
<organism evidence="1">
    <name type="scientific">marine sediment metagenome</name>
    <dbReference type="NCBI Taxonomy" id="412755"/>
    <lineage>
        <taxon>unclassified sequences</taxon>
        <taxon>metagenomes</taxon>
        <taxon>ecological metagenomes</taxon>
    </lineage>
</organism>
<feature type="non-terminal residue" evidence="1">
    <location>
        <position position="44"/>
    </location>
</feature>
<accession>X1J2U4</accession>
<gene>
    <name evidence="1" type="ORF">S03H2_60401</name>
</gene>
<comment type="caution">
    <text evidence="1">The sequence shown here is derived from an EMBL/GenBank/DDBJ whole genome shotgun (WGS) entry which is preliminary data.</text>
</comment>
<protein>
    <submittedName>
        <fullName evidence="1">Uncharacterized protein</fullName>
    </submittedName>
</protein>
<dbReference type="EMBL" id="BARU01038918">
    <property type="protein sequence ID" value="GAH88986.1"/>
    <property type="molecule type" value="Genomic_DNA"/>
</dbReference>
<evidence type="ECO:0000313" key="1">
    <source>
        <dbReference type="EMBL" id="GAH88986.1"/>
    </source>
</evidence>
<reference evidence="1" key="1">
    <citation type="journal article" date="2014" name="Front. Microbiol.">
        <title>High frequency of phylogenetically diverse reductive dehalogenase-homologous genes in deep subseafloor sedimentary metagenomes.</title>
        <authorList>
            <person name="Kawai M."/>
            <person name="Futagami T."/>
            <person name="Toyoda A."/>
            <person name="Takaki Y."/>
            <person name="Nishi S."/>
            <person name="Hori S."/>
            <person name="Arai W."/>
            <person name="Tsubouchi T."/>
            <person name="Morono Y."/>
            <person name="Uchiyama I."/>
            <person name="Ito T."/>
            <person name="Fujiyama A."/>
            <person name="Inagaki F."/>
            <person name="Takami H."/>
        </authorList>
    </citation>
    <scope>NUCLEOTIDE SEQUENCE</scope>
    <source>
        <strain evidence="1">Expedition CK06-06</strain>
    </source>
</reference>